<keyword evidence="11" id="KW-0576">Peroxisome</keyword>
<organism evidence="20 21">
    <name type="scientific">Penicillium fimorum</name>
    <dbReference type="NCBI Taxonomy" id="1882269"/>
    <lineage>
        <taxon>Eukaryota</taxon>
        <taxon>Fungi</taxon>
        <taxon>Dikarya</taxon>
        <taxon>Ascomycota</taxon>
        <taxon>Pezizomycotina</taxon>
        <taxon>Eurotiomycetes</taxon>
        <taxon>Eurotiomycetidae</taxon>
        <taxon>Eurotiales</taxon>
        <taxon>Aspergillaceae</taxon>
        <taxon>Penicillium</taxon>
    </lineage>
</organism>
<feature type="domain" description="Acyl-CoA oxidase C-terminal" evidence="16">
    <location>
        <begin position="496"/>
        <end position="661"/>
    </location>
</feature>
<dbReference type="InterPro" id="IPR046373">
    <property type="entry name" value="Acyl-CoA_Oxase/DH_mid-dom_sf"/>
</dbReference>
<dbReference type="InterPro" id="IPR055060">
    <property type="entry name" value="ACOX_C_alpha1"/>
</dbReference>
<feature type="domain" description="Acyl-CoA oxidase C-alpha1" evidence="19">
    <location>
        <begin position="288"/>
        <end position="453"/>
    </location>
</feature>
<evidence type="ECO:0000256" key="5">
    <source>
        <dbReference type="ARBA" id="ARBA00006288"/>
    </source>
</evidence>
<dbReference type="Pfam" id="PF01756">
    <property type="entry name" value="ACOX"/>
    <property type="match status" value="1"/>
</dbReference>
<dbReference type="Pfam" id="PF14749">
    <property type="entry name" value="Acyl-CoA_ox_N"/>
    <property type="match status" value="1"/>
</dbReference>
<dbReference type="InterPro" id="IPR009100">
    <property type="entry name" value="AcylCoA_DH/oxidase_NM_dom_sf"/>
</dbReference>
<evidence type="ECO:0000256" key="4">
    <source>
        <dbReference type="ARBA" id="ARBA00004846"/>
    </source>
</evidence>
<feature type="region of interest" description="Disordered" evidence="15">
    <location>
        <begin position="1"/>
        <end position="24"/>
    </location>
</feature>
<evidence type="ECO:0000259" key="18">
    <source>
        <dbReference type="Pfam" id="PF14749"/>
    </source>
</evidence>
<dbReference type="InterPro" id="IPR036250">
    <property type="entry name" value="AcylCo_DH-like_C"/>
</dbReference>
<dbReference type="PIRSF" id="PIRSF000168">
    <property type="entry name" value="Acyl-CoA_oxidase"/>
    <property type="match status" value="1"/>
</dbReference>
<dbReference type="Proteomes" id="UP001149954">
    <property type="component" value="Unassembled WGS sequence"/>
</dbReference>
<reference evidence="20" key="2">
    <citation type="journal article" date="2023" name="IMA Fungus">
        <title>Comparative genomic study of the Penicillium genus elucidates a diverse pangenome and 15 lateral gene transfer events.</title>
        <authorList>
            <person name="Petersen C."/>
            <person name="Sorensen T."/>
            <person name="Nielsen M.R."/>
            <person name="Sondergaard T.E."/>
            <person name="Sorensen J.L."/>
            <person name="Fitzpatrick D.A."/>
            <person name="Frisvad J.C."/>
            <person name="Nielsen K.L."/>
        </authorList>
    </citation>
    <scope>NUCLEOTIDE SEQUENCE</scope>
    <source>
        <strain evidence="20">IBT 29495</strain>
    </source>
</reference>
<keyword evidence="9" id="KW-0560">Oxidoreductase</keyword>
<dbReference type="FunFam" id="2.40.110.10:FF:000075">
    <property type="entry name" value="Acyl-coenzyme A oxidase"/>
    <property type="match status" value="1"/>
</dbReference>
<keyword evidence="7 12" id="KW-0274">FAD</keyword>
<dbReference type="OrthoDB" id="538336at2759"/>
<comment type="pathway">
    <text evidence="4">Lipid metabolism; peroxisomal fatty acid beta-oxidation.</text>
</comment>
<accession>A0A9W9XP76</accession>
<feature type="domain" description="Acyl-coenzyme A oxidase N-terminal" evidence="18">
    <location>
        <begin position="30"/>
        <end position="144"/>
    </location>
</feature>
<evidence type="ECO:0000256" key="6">
    <source>
        <dbReference type="ARBA" id="ARBA00022630"/>
    </source>
</evidence>
<dbReference type="EMBL" id="JAPWDS010000005">
    <property type="protein sequence ID" value="KAJ5496634.1"/>
    <property type="molecule type" value="Genomic_DNA"/>
</dbReference>
<dbReference type="GO" id="GO:0055088">
    <property type="term" value="P:lipid homeostasis"/>
    <property type="evidence" value="ECO:0007669"/>
    <property type="project" value="TreeGrafter"/>
</dbReference>
<evidence type="ECO:0000256" key="10">
    <source>
        <dbReference type="ARBA" id="ARBA00023098"/>
    </source>
</evidence>
<evidence type="ECO:0000256" key="2">
    <source>
        <dbReference type="ARBA" id="ARBA00001974"/>
    </source>
</evidence>
<keyword evidence="6 12" id="KW-0285">Flavoprotein</keyword>
<sequence length="680" mass="76668">MTAFPDNLKPSEPSGPSILEKERKNSQISVTEIGNHLYAHNGFLERQSRVLSLLMKEPLFSKAQQAQLSRIDRFKLAVARGKLIRRLQDTHQWTLEDYKMAHYLVDEPTPYHLHMQMFRTTILEQASEEQQAFWLPQIESWDIIGAYAQTELGHGSNVQGIELQARWDSKEGGSPTLTASKWWNGTLGRMANHAVVMARLLLPQPTGGYVSHGPQAFIVQVRDLETHLPLNGVVIGDIGPKYGYNTMDNAYMLFDSFRIPHSALLSRYAHLDPKTGVFTKPEKPVAVYGSMTNVRANIVHDAGLALARAVTVAVRYTAIRRQFRDRDSQDPDSSELSVLDYPTVQIRILPLLAAAFALHYTGRAMYESYHRARKEIEQGNFQGLAHMHSLSSGLKSLCTTMTADGIEVCRRSMGGHGFGGGSGLIQLNNDYLAKPTVEGDNWMITQQAASHLIKKMALAVGTLHSPPTDETDAHFKYFLKHRTEARTLDILGNDEDICASFQWKASSQAYEVYHERIVKKSHWNNILLQLHQLSQSHAQFFMVRTFFDSLNSCRDMSPLAKAVLLDLFRLLALTIIKSESYDFLRFGAASPACLDALPAKIQFLMTHIRPHAVSLVDSWMIPDYLLDSALGRSDGRVYEDLFHRAHRLNPLNKLTFNPNYRDDEIVKGTRENGLAILSKI</sequence>
<dbReference type="Gene3D" id="1.20.140.10">
    <property type="entry name" value="Butyryl-CoA Dehydrogenase, subunit A, domain 3"/>
    <property type="match status" value="2"/>
</dbReference>
<evidence type="ECO:0000256" key="7">
    <source>
        <dbReference type="ARBA" id="ARBA00022827"/>
    </source>
</evidence>
<keyword evidence="21" id="KW-1185">Reference proteome</keyword>
<evidence type="ECO:0000256" key="13">
    <source>
        <dbReference type="PIRSR" id="PIRSR000168-1"/>
    </source>
</evidence>
<evidence type="ECO:0000313" key="20">
    <source>
        <dbReference type="EMBL" id="KAJ5496634.1"/>
    </source>
</evidence>
<feature type="active site" description="Proton acceptor" evidence="13">
    <location>
        <position position="438"/>
    </location>
</feature>
<dbReference type="FunFam" id="1.20.140.10:FF:000015">
    <property type="entry name" value="Acyl-coenzyme A oxidase"/>
    <property type="match status" value="1"/>
</dbReference>
<dbReference type="SUPFAM" id="SSF47203">
    <property type="entry name" value="Acyl-CoA dehydrogenase C-terminal domain-like"/>
    <property type="match status" value="2"/>
</dbReference>
<dbReference type="InterPro" id="IPR029320">
    <property type="entry name" value="Acyl-CoA_ox_N"/>
</dbReference>
<dbReference type="Gene3D" id="2.40.110.10">
    <property type="entry name" value="Butyryl-CoA Dehydrogenase, subunit A, domain 2"/>
    <property type="match status" value="1"/>
</dbReference>
<dbReference type="GO" id="GO:0005504">
    <property type="term" value="F:fatty acid binding"/>
    <property type="evidence" value="ECO:0007669"/>
    <property type="project" value="TreeGrafter"/>
</dbReference>
<dbReference type="SUPFAM" id="SSF56645">
    <property type="entry name" value="Acyl-CoA dehydrogenase NM domain-like"/>
    <property type="match status" value="1"/>
</dbReference>
<reference evidence="20" key="1">
    <citation type="submission" date="2022-12" db="EMBL/GenBank/DDBJ databases">
        <authorList>
            <person name="Petersen C."/>
        </authorList>
    </citation>
    <scope>NUCLEOTIDE SEQUENCE</scope>
    <source>
        <strain evidence="20">IBT 29495</strain>
    </source>
</reference>
<evidence type="ECO:0000259" key="16">
    <source>
        <dbReference type="Pfam" id="PF01756"/>
    </source>
</evidence>
<dbReference type="Pfam" id="PF22924">
    <property type="entry name" value="ACOX_C_alpha1"/>
    <property type="match status" value="1"/>
</dbReference>
<dbReference type="Pfam" id="PF02770">
    <property type="entry name" value="Acyl-CoA_dh_M"/>
    <property type="match status" value="1"/>
</dbReference>
<comment type="caution">
    <text evidence="20">The sequence shown here is derived from an EMBL/GenBank/DDBJ whole genome shotgun (WGS) entry which is preliminary data.</text>
</comment>
<comment type="subcellular location">
    <subcellularLocation>
        <location evidence="3">Peroxisome</location>
    </subcellularLocation>
</comment>
<evidence type="ECO:0000256" key="12">
    <source>
        <dbReference type="PIRNR" id="PIRNR000168"/>
    </source>
</evidence>
<proteinExistence type="inferred from homology"/>
<evidence type="ECO:0000256" key="14">
    <source>
        <dbReference type="PIRSR" id="PIRSR000168-2"/>
    </source>
</evidence>
<dbReference type="InterPro" id="IPR037069">
    <property type="entry name" value="AcylCoA_DH/ox_N_sf"/>
</dbReference>
<evidence type="ECO:0000313" key="21">
    <source>
        <dbReference type="Proteomes" id="UP001149954"/>
    </source>
</evidence>
<keyword evidence="8" id="KW-0276">Fatty acid metabolism</keyword>
<comment type="catalytic activity">
    <reaction evidence="1">
        <text>a 2,3-saturated acyl-CoA + O2 = a (2E)-enoyl-CoA + H2O2</text>
        <dbReference type="Rhea" id="RHEA:38959"/>
        <dbReference type="ChEBI" id="CHEBI:15379"/>
        <dbReference type="ChEBI" id="CHEBI:16240"/>
        <dbReference type="ChEBI" id="CHEBI:58856"/>
        <dbReference type="ChEBI" id="CHEBI:65111"/>
        <dbReference type="EC" id="1.3.3.6"/>
    </reaction>
</comment>
<dbReference type="PANTHER" id="PTHR10909">
    <property type="entry name" value="ELECTRON TRANSPORT OXIDOREDUCTASE"/>
    <property type="match status" value="1"/>
</dbReference>
<evidence type="ECO:0000256" key="3">
    <source>
        <dbReference type="ARBA" id="ARBA00004275"/>
    </source>
</evidence>
<keyword evidence="10" id="KW-0443">Lipid metabolism</keyword>
<evidence type="ECO:0000256" key="9">
    <source>
        <dbReference type="ARBA" id="ARBA00023002"/>
    </source>
</evidence>
<feature type="binding site" evidence="14">
    <location>
        <position position="185"/>
    </location>
    <ligand>
        <name>FAD</name>
        <dbReference type="ChEBI" id="CHEBI:57692"/>
    </ligand>
</feature>
<evidence type="ECO:0000256" key="1">
    <source>
        <dbReference type="ARBA" id="ARBA00001201"/>
    </source>
</evidence>
<dbReference type="InterPro" id="IPR012258">
    <property type="entry name" value="Acyl-CoA_oxidase"/>
</dbReference>
<evidence type="ECO:0000259" key="19">
    <source>
        <dbReference type="Pfam" id="PF22924"/>
    </source>
</evidence>
<dbReference type="AlphaFoldDB" id="A0A9W9XP76"/>
<comment type="cofactor">
    <cofactor evidence="2">
        <name>FAD</name>
        <dbReference type="ChEBI" id="CHEBI:57692"/>
    </cofactor>
</comment>
<dbReference type="GO" id="GO:0071949">
    <property type="term" value="F:FAD binding"/>
    <property type="evidence" value="ECO:0007669"/>
    <property type="project" value="InterPro"/>
</dbReference>
<dbReference type="GO" id="GO:0005777">
    <property type="term" value="C:peroxisome"/>
    <property type="evidence" value="ECO:0007669"/>
    <property type="project" value="UniProtKB-SubCell"/>
</dbReference>
<dbReference type="Gene3D" id="1.10.540.10">
    <property type="entry name" value="Acyl-CoA dehydrogenase/oxidase, N-terminal domain"/>
    <property type="match status" value="1"/>
</dbReference>
<evidence type="ECO:0000256" key="11">
    <source>
        <dbReference type="ARBA" id="ARBA00023140"/>
    </source>
</evidence>
<dbReference type="PANTHER" id="PTHR10909:SF250">
    <property type="entry name" value="PEROXISOMAL ACYL-COENZYME A OXIDASE 1"/>
    <property type="match status" value="1"/>
</dbReference>
<name>A0A9W9XP76_9EURO</name>
<dbReference type="GO" id="GO:0003997">
    <property type="term" value="F:acyl-CoA oxidase activity"/>
    <property type="evidence" value="ECO:0007669"/>
    <property type="project" value="UniProtKB-EC"/>
</dbReference>
<comment type="similarity">
    <text evidence="5 12">Belongs to the acyl-CoA oxidase family.</text>
</comment>
<evidence type="ECO:0000256" key="8">
    <source>
        <dbReference type="ARBA" id="ARBA00022832"/>
    </source>
</evidence>
<dbReference type="InterPro" id="IPR002655">
    <property type="entry name" value="Acyl-CoA_oxidase_C"/>
</dbReference>
<dbReference type="GO" id="GO:0033540">
    <property type="term" value="P:fatty acid beta-oxidation using acyl-CoA oxidase"/>
    <property type="evidence" value="ECO:0007669"/>
    <property type="project" value="TreeGrafter"/>
</dbReference>
<feature type="domain" description="Acyl-CoA oxidase/dehydrogenase middle" evidence="17">
    <location>
        <begin position="146"/>
        <end position="255"/>
    </location>
</feature>
<evidence type="ECO:0000259" key="17">
    <source>
        <dbReference type="Pfam" id="PF02770"/>
    </source>
</evidence>
<feature type="binding site" evidence="14">
    <location>
        <position position="150"/>
    </location>
    <ligand>
        <name>FAD</name>
        <dbReference type="ChEBI" id="CHEBI:57692"/>
    </ligand>
</feature>
<protein>
    <recommendedName>
        <fullName evidence="12">Acyl-coenzyme A oxidase</fullName>
    </recommendedName>
</protein>
<gene>
    <name evidence="20" type="ORF">N7463_008621</name>
</gene>
<evidence type="ECO:0000256" key="15">
    <source>
        <dbReference type="SAM" id="MobiDB-lite"/>
    </source>
</evidence>
<dbReference type="InterPro" id="IPR006091">
    <property type="entry name" value="Acyl-CoA_Oxase/DH_mid-dom"/>
</dbReference>